<organism evidence="2 3">
    <name type="scientific">Peptoniphilus indolicus</name>
    <dbReference type="NCBI Taxonomy" id="33030"/>
    <lineage>
        <taxon>Bacteria</taxon>
        <taxon>Bacillati</taxon>
        <taxon>Bacillota</taxon>
        <taxon>Tissierellia</taxon>
        <taxon>Tissierellales</taxon>
        <taxon>Peptoniphilaceae</taxon>
        <taxon>Peptoniphilus</taxon>
    </lineage>
</organism>
<gene>
    <name evidence="2" type="ORF">NCTC11088_01755</name>
</gene>
<dbReference type="InterPro" id="IPR036388">
    <property type="entry name" value="WH-like_DNA-bd_sf"/>
</dbReference>
<proteinExistence type="predicted"/>
<dbReference type="RefSeq" id="WP_004821427.1">
    <property type="nucleotide sequence ID" value="NZ_UGTH01000001.1"/>
</dbReference>
<sequence>MKEVFKNIYTFEVTLPKSPLKAINSYVIKGVDRNLLVDTGYNKPESKTDLLDGLSELGLEIKDVDLVITHLHADHSGLVNLFSDSNCKIYASKVDGKFINSMSNDTYWNMMDGFKHLYGVDEDEMTIADNPGYNFKLDHPVEFIELKFGDTLKIDDYEFEVLNLKGHTPGHIGLYDKNHKILFGADTVLDPITPNITFWGFEYPDILGTYFKTLSKLNKMDLKYIFSSHRRIIDNHKERIEELFIHHKNRLQEILDVMDNEKEYTIKDLSSMITWKIRADNWNEFPKPQKWFATGETMSHAEHLLYTGNLSMENKNGILYFKKLKNTIENIFPKN</sequence>
<name>A0A379DD81_9FIRM</name>
<dbReference type="PANTHER" id="PTHR23131:SF4">
    <property type="entry name" value="METALLO-BETA-LACTAMASE SUPERFAMILY POTEIN"/>
    <property type="match status" value="1"/>
</dbReference>
<dbReference type="PANTHER" id="PTHR23131">
    <property type="entry name" value="ENDORIBONUCLEASE LACTB2"/>
    <property type="match status" value="1"/>
</dbReference>
<dbReference type="Pfam" id="PF00753">
    <property type="entry name" value="Lactamase_B"/>
    <property type="match status" value="1"/>
</dbReference>
<dbReference type="EMBL" id="UGTH01000001">
    <property type="protein sequence ID" value="SUB75948.1"/>
    <property type="molecule type" value="Genomic_DNA"/>
</dbReference>
<dbReference type="Gene3D" id="1.10.10.10">
    <property type="entry name" value="Winged helix-like DNA-binding domain superfamily/Winged helix DNA-binding domain"/>
    <property type="match status" value="1"/>
</dbReference>
<reference evidence="2 3" key="1">
    <citation type="submission" date="2018-06" db="EMBL/GenBank/DDBJ databases">
        <authorList>
            <consortium name="Pathogen Informatics"/>
            <person name="Doyle S."/>
        </authorList>
    </citation>
    <scope>NUCLEOTIDE SEQUENCE [LARGE SCALE GENOMIC DNA]</scope>
    <source>
        <strain evidence="2 3">NCTC11088</strain>
    </source>
</reference>
<evidence type="ECO:0000313" key="2">
    <source>
        <dbReference type="EMBL" id="SUB75948.1"/>
    </source>
</evidence>
<accession>A0A379DD81</accession>
<feature type="domain" description="Metallo-beta-lactamase" evidence="1">
    <location>
        <begin position="22"/>
        <end position="229"/>
    </location>
</feature>
<dbReference type="InterPro" id="IPR050662">
    <property type="entry name" value="Sec-metab_biosynth-thioest"/>
</dbReference>
<dbReference type="InterPro" id="IPR036866">
    <property type="entry name" value="RibonucZ/Hydroxyglut_hydro"/>
</dbReference>
<dbReference type="AlphaFoldDB" id="A0A379DD81"/>
<evidence type="ECO:0000313" key="3">
    <source>
        <dbReference type="Proteomes" id="UP000254777"/>
    </source>
</evidence>
<dbReference type="SUPFAM" id="SSF56281">
    <property type="entry name" value="Metallo-hydrolase/oxidoreductase"/>
    <property type="match status" value="1"/>
</dbReference>
<dbReference type="Proteomes" id="UP000254777">
    <property type="component" value="Unassembled WGS sequence"/>
</dbReference>
<dbReference type="CDD" id="cd07725">
    <property type="entry name" value="TTHA1429-like_MBL-fold"/>
    <property type="match status" value="1"/>
</dbReference>
<dbReference type="InterPro" id="IPR001279">
    <property type="entry name" value="Metallo-B-lactamas"/>
</dbReference>
<dbReference type="Gene3D" id="3.60.15.10">
    <property type="entry name" value="Ribonuclease Z/Hydroxyacylglutathione hydrolase-like"/>
    <property type="match status" value="1"/>
</dbReference>
<dbReference type="SMART" id="SM00849">
    <property type="entry name" value="Lactamase_B"/>
    <property type="match status" value="1"/>
</dbReference>
<evidence type="ECO:0000259" key="1">
    <source>
        <dbReference type="SMART" id="SM00849"/>
    </source>
</evidence>
<protein>
    <submittedName>
        <fullName evidence="2">Predicted metal-dependent RNase, consists of a metallo-beta-lactamase domain and an RNA-binding KH domain</fullName>
    </submittedName>
</protein>